<feature type="non-terminal residue" evidence="1">
    <location>
        <position position="1"/>
    </location>
</feature>
<accession>A0A388TB98</accession>
<gene>
    <name evidence="1" type="ORF">NO1_0982</name>
</gene>
<sequence length="227" mass="27129">YILMAIRDYHGWNSDHEALLFRAIYNLDRKFVKNIIRFAIINYQKDWILGIFSIVWDFDDGYFIINNAIDYLYKTIKGRNSTISHCLKNILSFSNNNTKKQITEKRDGFVKNYIRKYINNPKRIKDIFDAMYDFDLTKKQEFVIFFCKINSSFSFLKELNILPGIRHWSGSKVSAIEEEIKYLKAIRDTLNASKYLEHRVHLDTYISSLEKEKDRIILQEFLKDDGF</sequence>
<dbReference type="EMBL" id="BGZN01000015">
    <property type="protein sequence ID" value="GBR73644.1"/>
    <property type="molecule type" value="Genomic_DNA"/>
</dbReference>
<comment type="caution">
    <text evidence="1">The sequence shown here is derived from an EMBL/GenBank/DDBJ whole genome shotgun (WGS) entry which is preliminary data.</text>
</comment>
<organism evidence="1 2">
    <name type="scientific">Termititenax aidoneus</name>
    <dbReference type="NCBI Taxonomy" id="2218524"/>
    <lineage>
        <taxon>Bacteria</taxon>
        <taxon>Bacillati</taxon>
        <taxon>Candidatus Margulisiibacteriota</taxon>
        <taxon>Candidatus Termititenacia</taxon>
        <taxon>Candidatus Termititenacales</taxon>
        <taxon>Candidatus Termititenacaceae</taxon>
        <taxon>Candidatus Termititenax</taxon>
    </lineage>
</organism>
<proteinExistence type="predicted"/>
<name>A0A388TB98_TERA1</name>
<reference evidence="1 2" key="1">
    <citation type="journal article" date="2019" name="ISME J.">
        <title>Genome analyses of uncultured TG2/ZB3 bacteria in 'Margulisbacteria' specifically attached to ectosymbiotic spirochetes of protists in the termite gut.</title>
        <authorList>
            <person name="Utami Y.D."/>
            <person name="Kuwahara H."/>
            <person name="Igai K."/>
            <person name="Murakami T."/>
            <person name="Sugaya K."/>
            <person name="Morikawa T."/>
            <person name="Nagura Y."/>
            <person name="Yuki M."/>
            <person name="Deevong P."/>
            <person name="Inoue T."/>
            <person name="Kihara K."/>
            <person name="Lo N."/>
            <person name="Yamada A."/>
            <person name="Ohkuma M."/>
            <person name="Hongoh Y."/>
        </authorList>
    </citation>
    <scope>NUCLEOTIDE SEQUENCE [LARGE SCALE GENOMIC DNA]</scope>
    <source>
        <strain evidence="1">NkOx7-01</strain>
    </source>
</reference>
<evidence type="ECO:0000313" key="2">
    <source>
        <dbReference type="Proteomes" id="UP000269352"/>
    </source>
</evidence>
<dbReference type="Proteomes" id="UP000269352">
    <property type="component" value="Unassembled WGS sequence"/>
</dbReference>
<evidence type="ECO:0000313" key="1">
    <source>
        <dbReference type="EMBL" id="GBR73644.1"/>
    </source>
</evidence>
<protein>
    <submittedName>
        <fullName evidence="1">Uncharacterized protein</fullName>
    </submittedName>
</protein>
<dbReference type="AlphaFoldDB" id="A0A388TB98"/>
<keyword evidence="2" id="KW-1185">Reference proteome</keyword>